<feature type="signal peptide" evidence="1">
    <location>
        <begin position="1"/>
        <end position="18"/>
    </location>
</feature>
<dbReference type="RefSeq" id="WP_140001887.1">
    <property type="nucleotide sequence ID" value="NZ_VFJE01000056.1"/>
</dbReference>
<proteinExistence type="predicted"/>
<feature type="chain" id="PRO_5021386517" description="Glutaminyl-tRNA synthetase" evidence="1">
    <location>
        <begin position="19"/>
        <end position="115"/>
    </location>
</feature>
<gene>
    <name evidence="2" type="ORF">FJA49_15470</name>
</gene>
<sequence length="115" mass="12241">MKNIIAIAFLFLSFAASAQNSGTKQAANSKKAAPKSQIVEASCGQCKFGMKGHGCDLAVRIDGKPYFVDGTGIDDHGDSHANDGFCSKIRKAEVTGEVKNNRFVATSFKLLPESK</sequence>
<dbReference type="InterPro" id="IPR045950">
    <property type="entry name" value="DUF6370"/>
</dbReference>
<evidence type="ECO:0000256" key="1">
    <source>
        <dbReference type="SAM" id="SignalP"/>
    </source>
</evidence>
<dbReference type="Pfam" id="PF19897">
    <property type="entry name" value="DUF6370"/>
    <property type="match status" value="1"/>
</dbReference>
<evidence type="ECO:0008006" key="4">
    <source>
        <dbReference type="Google" id="ProtNLM"/>
    </source>
</evidence>
<dbReference type="Proteomes" id="UP000319175">
    <property type="component" value="Unassembled WGS sequence"/>
</dbReference>
<dbReference type="EMBL" id="VFJE01000056">
    <property type="protein sequence ID" value="TPD65591.1"/>
    <property type="molecule type" value="Genomic_DNA"/>
</dbReference>
<evidence type="ECO:0000313" key="3">
    <source>
        <dbReference type="Proteomes" id="UP000319175"/>
    </source>
</evidence>
<protein>
    <recommendedName>
        <fullName evidence="4">Glutaminyl-tRNA synthetase</fullName>
    </recommendedName>
</protein>
<keyword evidence="1" id="KW-0732">Signal</keyword>
<reference evidence="2 3" key="1">
    <citation type="submission" date="2019-06" db="EMBL/GenBank/DDBJ databases">
        <title>Flavobacterium sp. MaA-Y11 from geoumgang.</title>
        <authorList>
            <person name="Jeong S."/>
        </authorList>
    </citation>
    <scope>NUCLEOTIDE SEQUENCE [LARGE SCALE GENOMIC DNA]</scope>
    <source>
        <strain evidence="2 3">MaA-Y11</strain>
    </source>
</reference>
<organism evidence="2 3">
    <name type="scientific">Flavobacterium microcysteis</name>
    <dbReference type="NCBI Taxonomy" id="2596891"/>
    <lineage>
        <taxon>Bacteria</taxon>
        <taxon>Pseudomonadati</taxon>
        <taxon>Bacteroidota</taxon>
        <taxon>Flavobacteriia</taxon>
        <taxon>Flavobacteriales</taxon>
        <taxon>Flavobacteriaceae</taxon>
        <taxon>Flavobacterium</taxon>
    </lineage>
</organism>
<reference evidence="2 3" key="2">
    <citation type="submission" date="2019-06" db="EMBL/GenBank/DDBJ databases">
        <authorList>
            <person name="Seo Y."/>
        </authorList>
    </citation>
    <scope>NUCLEOTIDE SEQUENCE [LARGE SCALE GENOMIC DNA]</scope>
    <source>
        <strain evidence="2 3">MaA-Y11</strain>
    </source>
</reference>
<keyword evidence="3" id="KW-1185">Reference proteome</keyword>
<evidence type="ECO:0000313" key="2">
    <source>
        <dbReference type="EMBL" id="TPD65591.1"/>
    </source>
</evidence>
<comment type="caution">
    <text evidence="2">The sequence shown here is derived from an EMBL/GenBank/DDBJ whole genome shotgun (WGS) entry which is preliminary data.</text>
</comment>
<dbReference type="AlphaFoldDB" id="A0A501Q0W2"/>
<name>A0A501Q0W2_9FLAO</name>
<accession>A0A501Q0W2</accession>
<dbReference type="OrthoDB" id="676338at2"/>